<dbReference type="GO" id="GO:1990221">
    <property type="term" value="C:L-cysteine desulfurase complex"/>
    <property type="evidence" value="ECO:0007669"/>
    <property type="project" value="TreeGrafter"/>
</dbReference>
<proteinExistence type="inferred from homology"/>
<dbReference type="InterPro" id="IPR045297">
    <property type="entry name" value="Complex1_LYR_LYRM4"/>
</dbReference>
<dbReference type="OrthoDB" id="275715at2759"/>
<accession>A0A1X7R2N6</accession>
<dbReference type="EMBL" id="FXLY01000004">
    <property type="protein sequence ID" value="SMN19953.1"/>
    <property type="molecule type" value="Genomic_DNA"/>
</dbReference>
<keyword evidence="4" id="KW-1185">Reference proteome</keyword>
<dbReference type="Pfam" id="PF05347">
    <property type="entry name" value="Complex1_LYR"/>
    <property type="match status" value="1"/>
</dbReference>
<dbReference type="AlphaFoldDB" id="A0A1X7R2N6"/>
<dbReference type="PANTHER" id="PTHR13166">
    <property type="entry name" value="PROTEIN C6ORF149"/>
    <property type="match status" value="1"/>
</dbReference>
<evidence type="ECO:0000256" key="1">
    <source>
        <dbReference type="ARBA" id="ARBA00009508"/>
    </source>
</evidence>
<evidence type="ECO:0000259" key="2">
    <source>
        <dbReference type="Pfam" id="PF05347"/>
    </source>
</evidence>
<evidence type="ECO:0000313" key="4">
    <source>
        <dbReference type="Proteomes" id="UP000196158"/>
    </source>
</evidence>
<sequence length="93" mass="11110">MATAPTRLQVLALYKQFIKNSKQFNNYNFREYFLRRSRDSFKQNMALQKPEEVSRAYSDAKEELGILKRQAVISQMYTFDKLVVEPLNNKHHH</sequence>
<reference evidence="3 4" key="1">
    <citation type="submission" date="2017-04" db="EMBL/GenBank/DDBJ databases">
        <authorList>
            <person name="Afonso C.L."/>
            <person name="Miller P.J."/>
            <person name="Scott M.A."/>
            <person name="Spackman E."/>
            <person name="Goraichik I."/>
            <person name="Dimitrov K.M."/>
            <person name="Suarez D.L."/>
            <person name="Swayne D.E."/>
        </authorList>
    </citation>
    <scope>NUCLEOTIDE SEQUENCE [LARGE SCALE GENOMIC DNA]</scope>
</reference>
<dbReference type="CDD" id="cd20264">
    <property type="entry name" value="Complex1_LYR_LYRM4"/>
    <property type="match status" value="1"/>
</dbReference>
<feature type="domain" description="Complex 1 LYR protein" evidence="2">
    <location>
        <begin position="9"/>
        <end position="65"/>
    </location>
</feature>
<dbReference type="InterPro" id="IPR051522">
    <property type="entry name" value="ISC_assembly_LYR"/>
</dbReference>
<dbReference type="GO" id="GO:0016226">
    <property type="term" value="P:iron-sulfur cluster assembly"/>
    <property type="evidence" value="ECO:0007669"/>
    <property type="project" value="InterPro"/>
</dbReference>
<evidence type="ECO:0000313" key="3">
    <source>
        <dbReference type="EMBL" id="SMN19953.1"/>
    </source>
</evidence>
<comment type="similarity">
    <text evidence="1">Belongs to the complex I LYR family.</text>
</comment>
<dbReference type="PANTHER" id="PTHR13166:SF7">
    <property type="entry name" value="LYR MOTIF-CONTAINING PROTEIN 4"/>
    <property type="match status" value="1"/>
</dbReference>
<organism evidence="3 4">
    <name type="scientific">Maudiozyma saulgeensis</name>
    <dbReference type="NCBI Taxonomy" id="1789683"/>
    <lineage>
        <taxon>Eukaryota</taxon>
        <taxon>Fungi</taxon>
        <taxon>Dikarya</taxon>
        <taxon>Ascomycota</taxon>
        <taxon>Saccharomycotina</taxon>
        <taxon>Saccharomycetes</taxon>
        <taxon>Saccharomycetales</taxon>
        <taxon>Saccharomycetaceae</taxon>
        <taxon>Maudiozyma</taxon>
    </lineage>
</organism>
<dbReference type="GO" id="GO:0005739">
    <property type="term" value="C:mitochondrion"/>
    <property type="evidence" value="ECO:0007669"/>
    <property type="project" value="TreeGrafter"/>
</dbReference>
<dbReference type="InterPro" id="IPR008011">
    <property type="entry name" value="Complex1_LYR_dom"/>
</dbReference>
<gene>
    <name evidence="3" type="ORF">KASA_0O05753G</name>
</gene>
<dbReference type="STRING" id="1789683.A0A1X7R2N6"/>
<protein>
    <submittedName>
        <fullName evidence="3">Similar to Saccharomyces cerevisiae YER048W-A ISD11 Protein required for mitochondrial iron-sulfur cluster biosynthesis</fullName>
    </submittedName>
</protein>
<name>A0A1X7R2N6_9SACH</name>
<dbReference type="Proteomes" id="UP000196158">
    <property type="component" value="Unassembled WGS sequence"/>
</dbReference>